<accession>F2DVX3</accession>
<evidence type="ECO:0000256" key="1">
    <source>
        <dbReference type="ARBA" id="ARBA00006607"/>
    </source>
</evidence>
<dbReference type="Gene3D" id="3.30.260.10">
    <property type="entry name" value="TCP-1-like chaperonin intermediate domain"/>
    <property type="match status" value="1"/>
</dbReference>
<organism evidence="4">
    <name type="scientific">Hordeum vulgare subsp. vulgare</name>
    <name type="common">Domesticated barley</name>
    <dbReference type="NCBI Taxonomy" id="112509"/>
    <lineage>
        <taxon>Eukaryota</taxon>
        <taxon>Viridiplantae</taxon>
        <taxon>Streptophyta</taxon>
        <taxon>Embryophyta</taxon>
        <taxon>Tracheophyta</taxon>
        <taxon>Spermatophyta</taxon>
        <taxon>Magnoliopsida</taxon>
        <taxon>Liliopsida</taxon>
        <taxon>Poales</taxon>
        <taxon>Poaceae</taxon>
        <taxon>BOP clade</taxon>
        <taxon>Pooideae</taxon>
        <taxon>Triticodae</taxon>
        <taxon>Triticeae</taxon>
        <taxon>Hordeinae</taxon>
        <taxon>Hordeum</taxon>
    </lineage>
</organism>
<proteinExistence type="evidence at transcript level"/>
<dbReference type="PANTHER" id="PTHR45633">
    <property type="entry name" value="60 KDA HEAT SHOCK PROTEIN, MITOCHONDRIAL"/>
    <property type="match status" value="1"/>
</dbReference>
<dbReference type="GO" id="GO:0140662">
    <property type="term" value="F:ATP-dependent protein folding chaperone"/>
    <property type="evidence" value="ECO:0007669"/>
    <property type="project" value="InterPro"/>
</dbReference>
<dbReference type="Gene3D" id="3.50.7.10">
    <property type="entry name" value="GroEL"/>
    <property type="match status" value="1"/>
</dbReference>
<dbReference type="Gene3D" id="1.10.560.10">
    <property type="entry name" value="GroEL-like equatorial domain"/>
    <property type="match status" value="1"/>
</dbReference>
<evidence type="ECO:0000256" key="3">
    <source>
        <dbReference type="RuleBase" id="RU000418"/>
    </source>
</evidence>
<name>F2DVX3_HORVV</name>
<sequence length="281" mass="30733">MFSTIAQRSQGLLHLNRYFAAKELLFGSQARKKLLEGTRQLANAVQVTLGPGGRNVLIDQSYGSPKITKDGVTVAKAVELPEKAINIGASLVKDVANKANDEAGDGTTTATLLARAIYEEGFKKVEAGLNPTHLKKGIDRAIEFVSEELKKISTEVRGRDAISNVATISANGDREIGNMLADLYEKVGVHGTITIQEGKTLHHEIEFVDGLKFDRGYISPYFVTDDKKQKIDFENAYVLIVERSWATSATSFQCFNSLTVNRNLSSSSLKTLKASFWLSSS</sequence>
<dbReference type="Pfam" id="PF00118">
    <property type="entry name" value="Cpn60_TCP1"/>
    <property type="match status" value="1"/>
</dbReference>
<dbReference type="InterPro" id="IPR027409">
    <property type="entry name" value="GroEL-like_apical_dom_sf"/>
</dbReference>
<evidence type="ECO:0000256" key="2">
    <source>
        <dbReference type="ARBA" id="ARBA00023186"/>
    </source>
</evidence>
<dbReference type="InterPro" id="IPR001844">
    <property type="entry name" value="Cpn60/GroEL"/>
</dbReference>
<dbReference type="InterPro" id="IPR027410">
    <property type="entry name" value="TCP-1-like_intermed_sf"/>
</dbReference>
<dbReference type="AlphaFoldDB" id="F2DVX3"/>
<dbReference type="InterPro" id="IPR002423">
    <property type="entry name" value="Cpn60/GroEL/TCP-1"/>
</dbReference>
<dbReference type="InterPro" id="IPR027413">
    <property type="entry name" value="GROEL-like_equatorial_sf"/>
</dbReference>
<dbReference type="PRINTS" id="PR00298">
    <property type="entry name" value="CHAPERONIN60"/>
</dbReference>
<evidence type="ECO:0000313" key="4">
    <source>
        <dbReference type="EMBL" id="BAJ99244.1"/>
    </source>
</evidence>
<dbReference type="SUPFAM" id="SSF48592">
    <property type="entry name" value="GroEL equatorial domain-like"/>
    <property type="match status" value="1"/>
</dbReference>
<protein>
    <submittedName>
        <fullName evidence="4">Predicted protein</fullName>
    </submittedName>
</protein>
<comment type="similarity">
    <text evidence="1 3">Belongs to the chaperonin (HSP60) family.</text>
</comment>
<reference evidence="4" key="1">
    <citation type="journal article" date="2011" name="Plant Physiol.">
        <title>Comprehensive sequence analysis of 24,783 barley full-length cDNAs derived from 12 clone libraries.</title>
        <authorList>
            <person name="Matsumoto T."/>
            <person name="Tanaka T."/>
            <person name="Sakai H."/>
            <person name="Amano N."/>
            <person name="Kanamori H."/>
            <person name="Kurita K."/>
            <person name="Kikuta A."/>
            <person name="Kamiya K."/>
            <person name="Yamamoto M."/>
            <person name="Ikawa H."/>
            <person name="Fujii N."/>
            <person name="Hori K."/>
            <person name="Itoh T."/>
            <person name="Sato K."/>
        </authorList>
    </citation>
    <scope>NUCLEOTIDE SEQUENCE</scope>
</reference>
<dbReference type="GO" id="GO:0042026">
    <property type="term" value="P:protein refolding"/>
    <property type="evidence" value="ECO:0007669"/>
    <property type="project" value="InterPro"/>
</dbReference>
<keyword evidence="2" id="KW-0143">Chaperone</keyword>
<dbReference type="GO" id="GO:0005524">
    <property type="term" value="F:ATP binding"/>
    <property type="evidence" value="ECO:0007669"/>
    <property type="project" value="InterPro"/>
</dbReference>
<dbReference type="EMBL" id="AK368041">
    <property type="protein sequence ID" value="BAJ99244.1"/>
    <property type="molecule type" value="mRNA"/>
</dbReference>